<proteinExistence type="predicted"/>
<dbReference type="STRING" id="1233.SAMN05216387_103284"/>
<accession>A0A1H7KQ34</accession>
<protein>
    <submittedName>
        <fullName evidence="1">Uncharacterized protein</fullName>
    </submittedName>
</protein>
<sequence length="150" mass="16975">MARICRRSGIGTGVRPIRNQQALPGCWGRTFKTISGPDGAPTRWTFWWTFSFRPATFHQWRAIPASILSRPTIWINIASSTWNGQFRKWAQHRSGFDHAWSRAHGRSLAWSGQATGRSLAGDWHAIPSDRADPDLARALEPFQVAATEEY</sequence>
<evidence type="ECO:0000313" key="2">
    <source>
        <dbReference type="Proteomes" id="UP000198620"/>
    </source>
</evidence>
<keyword evidence="2" id="KW-1185">Reference proteome</keyword>
<dbReference type="EMBL" id="FOBH01000003">
    <property type="protein sequence ID" value="SEK88165.1"/>
    <property type="molecule type" value="Genomic_DNA"/>
</dbReference>
<reference evidence="1 2" key="1">
    <citation type="submission" date="2016-10" db="EMBL/GenBank/DDBJ databases">
        <authorList>
            <person name="de Groot N.N."/>
        </authorList>
    </citation>
    <scope>NUCLEOTIDE SEQUENCE [LARGE SCALE GENOMIC DNA]</scope>
    <source>
        <strain evidence="1 2">Nv1</strain>
    </source>
</reference>
<dbReference type="Proteomes" id="UP000198620">
    <property type="component" value="Unassembled WGS sequence"/>
</dbReference>
<name>A0A1H7KQ34_9PROT</name>
<evidence type="ECO:0000313" key="1">
    <source>
        <dbReference type="EMBL" id="SEK88165.1"/>
    </source>
</evidence>
<dbReference type="AlphaFoldDB" id="A0A1H7KQ34"/>
<gene>
    <name evidence="1" type="ORF">SAMN05216387_103284</name>
</gene>
<organism evidence="1 2">
    <name type="scientific">Nitrosovibrio tenuis</name>
    <dbReference type="NCBI Taxonomy" id="1233"/>
    <lineage>
        <taxon>Bacteria</taxon>
        <taxon>Pseudomonadati</taxon>
        <taxon>Pseudomonadota</taxon>
        <taxon>Betaproteobacteria</taxon>
        <taxon>Nitrosomonadales</taxon>
        <taxon>Nitrosomonadaceae</taxon>
        <taxon>Nitrosovibrio</taxon>
    </lineage>
</organism>